<proteinExistence type="predicted"/>
<dbReference type="InterPro" id="IPR015943">
    <property type="entry name" value="WD40/YVTN_repeat-like_dom_sf"/>
</dbReference>
<comment type="caution">
    <text evidence="2">The sequence shown here is derived from an EMBL/GenBank/DDBJ whole genome shotgun (WGS) entry which is preliminary data.</text>
</comment>
<dbReference type="AlphaFoldDB" id="A0A939B6M4"/>
<sequence length="116" mass="12382">MRRTVCAILLSLLLSVPVTAAGVHRFFNIGREAGLGDLEVVGIRRDSVGYMWFYTPQATFRYDGYSFLRHDGPGHGAADAVGSLVIPELGQRWAATDNDGIAIYGAGGEMAGPPQA</sequence>
<feature type="chain" id="PRO_5037980485" evidence="1">
    <location>
        <begin position="21"/>
        <end position="116"/>
    </location>
</feature>
<gene>
    <name evidence="2" type="ORF">H6A34_02160</name>
</gene>
<dbReference type="RefSeq" id="WP_205103166.1">
    <property type="nucleotide sequence ID" value="NZ_JACJJG010000004.1"/>
</dbReference>
<name>A0A939B6M4_9BACT</name>
<dbReference type="EMBL" id="JACJJG010000004">
    <property type="protein sequence ID" value="MBM6672687.1"/>
    <property type="molecule type" value="Genomic_DNA"/>
</dbReference>
<feature type="signal peptide" evidence="1">
    <location>
        <begin position="1"/>
        <end position="20"/>
    </location>
</feature>
<keyword evidence="3" id="KW-1185">Reference proteome</keyword>
<keyword evidence="1" id="KW-0732">Signal</keyword>
<dbReference type="Proteomes" id="UP000706891">
    <property type="component" value="Unassembled WGS sequence"/>
</dbReference>
<evidence type="ECO:0000313" key="3">
    <source>
        <dbReference type="Proteomes" id="UP000706891"/>
    </source>
</evidence>
<evidence type="ECO:0000313" key="2">
    <source>
        <dbReference type="EMBL" id="MBM6672687.1"/>
    </source>
</evidence>
<reference evidence="2" key="2">
    <citation type="journal article" date="2021" name="Sci. Rep.">
        <title>The distribution of antibiotic resistance genes in chicken gut microbiota commensals.</title>
        <authorList>
            <person name="Juricova H."/>
            <person name="Matiasovicova J."/>
            <person name="Kubasova T."/>
            <person name="Cejkova D."/>
            <person name="Rychlik I."/>
        </authorList>
    </citation>
    <scope>NUCLEOTIDE SEQUENCE</scope>
    <source>
        <strain evidence="2">An824</strain>
    </source>
</reference>
<accession>A0A939B6M4</accession>
<evidence type="ECO:0000256" key="1">
    <source>
        <dbReference type="SAM" id="SignalP"/>
    </source>
</evidence>
<reference evidence="2" key="1">
    <citation type="submission" date="2020-08" db="EMBL/GenBank/DDBJ databases">
        <authorList>
            <person name="Cejkova D."/>
            <person name="Kubasova T."/>
            <person name="Jahodarova E."/>
            <person name="Rychlik I."/>
        </authorList>
    </citation>
    <scope>NUCLEOTIDE SEQUENCE</scope>
    <source>
        <strain evidence="2">An824</strain>
    </source>
</reference>
<organism evidence="2 3">
    <name type="scientific">Marseilla massiliensis</name>
    <dbReference type="NCBI Taxonomy" id="1841864"/>
    <lineage>
        <taxon>Bacteria</taxon>
        <taxon>Pseudomonadati</taxon>
        <taxon>Bacteroidota</taxon>
        <taxon>Bacteroidia</taxon>
        <taxon>Bacteroidales</taxon>
        <taxon>Prevotellaceae</taxon>
        <taxon>Marseilla</taxon>
    </lineage>
</organism>
<protein>
    <submittedName>
        <fullName evidence="2">Uncharacterized protein</fullName>
    </submittedName>
</protein>
<dbReference type="Gene3D" id="2.130.10.10">
    <property type="entry name" value="YVTN repeat-like/Quinoprotein amine dehydrogenase"/>
    <property type="match status" value="1"/>
</dbReference>